<keyword evidence="2 6" id="KW-0378">Hydrolase</keyword>
<keyword evidence="8" id="KW-1133">Transmembrane helix</keyword>
<feature type="binding site" evidence="5">
    <location>
        <position position="892"/>
    </location>
    <ligand>
        <name>Zn(2+)</name>
        <dbReference type="ChEBI" id="CHEBI:29105"/>
        <label>1</label>
    </ligand>
</feature>
<evidence type="ECO:0000313" key="11">
    <source>
        <dbReference type="Proteomes" id="UP000318582"/>
    </source>
</evidence>
<feature type="compositionally biased region" description="Basic residues" evidence="7">
    <location>
        <begin position="538"/>
        <end position="553"/>
    </location>
</feature>
<feature type="transmembrane region" description="Helical" evidence="8">
    <location>
        <begin position="324"/>
        <end position="346"/>
    </location>
</feature>
<feature type="compositionally biased region" description="Low complexity" evidence="7">
    <location>
        <begin position="1016"/>
        <end position="1026"/>
    </location>
</feature>
<feature type="binding site" evidence="4">
    <location>
        <begin position="738"/>
        <end position="742"/>
    </location>
    <ligand>
        <name>AMP</name>
        <dbReference type="ChEBI" id="CHEBI:456215"/>
    </ligand>
</feature>
<feature type="region of interest" description="Disordered" evidence="7">
    <location>
        <begin position="1"/>
        <end position="102"/>
    </location>
</feature>
<evidence type="ECO:0000256" key="5">
    <source>
        <dbReference type="PIRSR" id="PIRSR623088-3"/>
    </source>
</evidence>
<evidence type="ECO:0000256" key="3">
    <source>
        <dbReference type="PIRSR" id="PIRSR623088-1"/>
    </source>
</evidence>
<feature type="binding site" evidence="4">
    <location>
        <position position="780"/>
    </location>
    <ligand>
        <name>AMP</name>
        <dbReference type="ChEBI" id="CHEBI:456215"/>
    </ligand>
</feature>
<evidence type="ECO:0000256" key="4">
    <source>
        <dbReference type="PIRSR" id="PIRSR623088-2"/>
    </source>
</evidence>
<name>A0A507E4M8_9FUNG</name>
<keyword evidence="8" id="KW-0472">Membrane</keyword>
<keyword evidence="8" id="KW-0812">Transmembrane</keyword>
<comment type="cofactor">
    <cofactor evidence="6">
        <name>a divalent metal cation</name>
        <dbReference type="ChEBI" id="CHEBI:60240"/>
    </cofactor>
    <text evidence="6">Binds 2 divalent metal cations per subunit. Site 1 may preferentially bind zinc ions, while site 2 has a preference for magnesium and/or manganese ions.</text>
</comment>
<evidence type="ECO:0000256" key="8">
    <source>
        <dbReference type="SAM" id="Phobius"/>
    </source>
</evidence>
<keyword evidence="11" id="KW-1185">Reference proteome</keyword>
<dbReference type="Pfam" id="PF00233">
    <property type="entry name" value="PDEase_I"/>
    <property type="match status" value="1"/>
</dbReference>
<dbReference type="PROSITE" id="PS51845">
    <property type="entry name" value="PDEASE_I_2"/>
    <property type="match status" value="1"/>
</dbReference>
<evidence type="ECO:0000256" key="7">
    <source>
        <dbReference type="SAM" id="MobiDB-lite"/>
    </source>
</evidence>
<dbReference type="AlphaFoldDB" id="A0A507E4M8"/>
<comment type="similarity">
    <text evidence="6">Belongs to the cyclic nucleotide phosphodiesterase family.</text>
</comment>
<evidence type="ECO:0000256" key="1">
    <source>
        <dbReference type="ARBA" id="ARBA00022723"/>
    </source>
</evidence>
<feature type="binding site" evidence="5">
    <location>
        <position position="742"/>
    </location>
    <ligand>
        <name>Zn(2+)</name>
        <dbReference type="ChEBI" id="CHEBI:29105"/>
        <label>1</label>
    </ligand>
</feature>
<feature type="region of interest" description="Disordered" evidence="7">
    <location>
        <begin position="535"/>
        <end position="557"/>
    </location>
</feature>
<dbReference type="STRING" id="109895.A0A507E4M8"/>
<dbReference type="Gene3D" id="1.10.1300.10">
    <property type="entry name" value="3'5'-cyclic nucleotide phosphodiesterase, catalytic domain"/>
    <property type="match status" value="1"/>
</dbReference>
<feature type="binding site" evidence="5">
    <location>
        <position position="780"/>
    </location>
    <ligand>
        <name>Zn(2+)</name>
        <dbReference type="ChEBI" id="CHEBI:29105"/>
        <label>2</label>
    </ligand>
</feature>
<dbReference type="GO" id="GO:0007165">
    <property type="term" value="P:signal transduction"/>
    <property type="evidence" value="ECO:0007669"/>
    <property type="project" value="InterPro"/>
</dbReference>
<dbReference type="EC" id="3.1.4.-" evidence="6"/>
<comment type="caution">
    <text evidence="10">The sequence shown here is derived from an EMBL/GenBank/DDBJ whole genome shotgun (WGS) entry which is preliminary data.</text>
</comment>
<evidence type="ECO:0000259" key="9">
    <source>
        <dbReference type="PROSITE" id="PS51845"/>
    </source>
</evidence>
<reference evidence="10 11" key="1">
    <citation type="journal article" date="2019" name="Sci. Rep.">
        <title>Comparative genomics of chytrid fungi reveal insights into the obligate biotrophic and pathogenic lifestyle of Synchytrium endobioticum.</title>
        <authorList>
            <person name="van de Vossenberg B.T.L.H."/>
            <person name="Warris S."/>
            <person name="Nguyen H.D.T."/>
            <person name="van Gent-Pelzer M.P.E."/>
            <person name="Joly D.L."/>
            <person name="van de Geest H.C."/>
            <person name="Bonants P.J.M."/>
            <person name="Smith D.S."/>
            <person name="Levesque C.A."/>
            <person name="van der Lee T.A.J."/>
        </authorList>
    </citation>
    <scope>NUCLEOTIDE SEQUENCE [LARGE SCALE GENOMIC DNA]</scope>
    <source>
        <strain evidence="10 11">CBS 809.83</strain>
    </source>
</reference>
<dbReference type="InterPro" id="IPR023088">
    <property type="entry name" value="PDEase"/>
</dbReference>
<dbReference type="PRINTS" id="PR00387">
    <property type="entry name" value="PDIESTERASE1"/>
</dbReference>
<dbReference type="GO" id="GO:0046872">
    <property type="term" value="F:metal ion binding"/>
    <property type="evidence" value="ECO:0007669"/>
    <property type="project" value="UniProtKB-KW"/>
</dbReference>
<feature type="active site" description="Proton donor" evidence="3">
    <location>
        <position position="738"/>
    </location>
</feature>
<feature type="binding site" evidence="5">
    <location>
        <position position="780"/>
    </location>
    <ligand>
        <name>Zn(2+)</name>
        <dbReference type="ChEBI" id="CHEBI:29105"/>
        <label>1</label>
    </ligand>
</feature>
<gene>
    <name evidence="10" type="ORF">PhCBS80983_g02890</name>
</gene>
<dbReference type="PROSITE" id="PS00126">
    <property type="entry name" value="PDEASE_I_1"/>
    <property type="match status" value="1"/>
</dbReference>
<dbReference type="PANTHER" id="PTHR11347">
    <property type="entry name" value="CYCLIC NUCLEOTIDE PHOSPHODIESTERASE"/>
    <property type="match status" value="1"/>
</dbReference>
<evidence type="ECO:0000256" key="2">
    <source>
        <dbReference type="ARBA" id="ARBA00022801"/>
    </source>
</evidence>
<feature type="binding site" evidence="5">
    <location>
        <position position="779"/>
    </location>
    <ligand>
        <name>Zn(2+)</name>
        <dbReference type="ChEBI" id="CHEBI:29105"/>
        <label>1</label>
    </ligand>
</feature>
<dbReference type="SUPFAM" id="SSF109604">
    <property type="entry name" value="HD-domain/PDEase-like"/>
    <property type="match status" value="1"/>
</dbReference>
<feature type="region of interest" description="Disordered" evidence="7">
    <location>
        <begin position="990"/>
        <end position="1034"/>
    </location>
</feature>
<feature type="compositionally biased region" description="Polar residues" evidence="7">
    <location>
        <begin position="622"/>
        <end position="631"/>
    </location>
</feature>
<organism evidence="10 11">
    <name type="scientific">Powellomyces hirtus</name>
    <dbReference type="NCBI Taxonomy" id="109895"/>
    <lineage>
        <taxon>Eukaryota</taxon>
        <taxon>Fungi</taxon>
        <taxon>Fungi incertae sedis</taxon>
        <taxon>Chytridiomycota</taxon>
        <taxon>Chytridiomycota incertae sedis</taxon>
        <taxon>Chytridiomycetes</taxon>
        <taxon>Spizellomycetales</taxon>
        <taxon>Powellomycetaceae</taxon>
        <taxon>Powellomyces</taxon>
    </lineage>
</organism>
<dbReference type="Proteomes" id="UP000318582">
    <property type="component" value="Unassembled WGS sequence"/>
</dbReference>
<sequence>MPLTADAKRSVHIASNPVMATLPRASHRVSTTPRSSGNLPATQSPGSLSDTAQQPPPLPSATHVKPTTSLPISRGHLNHSLGGPGQYSHSGSVTSKSSSVGGLGAERTVRPILSQSAAFAQHHPGNPGDILHQSSILSSTSNVGSNGGGNARFANKADNSLLILSSSVGGDGLTQNRGAGKARFLAQRAQLHPILLSFSHAETEADYKIFFIEKHLFVWRRTVYLLFFAATALYAYVMIRSPADGREWGRLYTDEKKAGVTEDNISQYCPPGWFCMKCNPDYICNSYSVAADLAFWLATILAPCLALICVSYKVKGQFLASHIHLLSALFILAFAAGGVILRYLIVEPMTPVFQPALICIMLIFVSYMFMRLRFIYAVVSITIIVVWFIAGYAPHVTNHPELTPSTAKTYIISVLALVVSGGVMSFNTYENEVFNRSQFLAAYTLHKTNAKLLNQLKVLQKAYGRKVADLDSPLEKSVMLIRSLMADPSNSPSHLVTMGQIMTLLASSNLMTPDLENQVGDLVDTEQEKWLFAEIAPRRKGSSRPRHGSRRRSITGDVSTKIDVPIAEGVSHASIMASAPLGNGEFSPTNGGNASDISVDKVRASGSLLGDLPHRAAGSAPDISSRSDMYASSPSVRSAQGVTKFSSLPVLNNTSNAYINDPIFAPGPEVTSLLAHVQEYNFPLFDFRDACDGRPLGALSAYLFRRADLFNAFKIPPDIFRTFIVNIENGYRPDLPYHNSTHASDVLHCVNYFVHSNEHLSRAAGDVDVLSMYLSAIIHDFDHPGLNNNFLVRISDSRAIMYNDRSVLENYHLSSAWKLLTQPENNFLCNMSAGDFKGVREQVIDMVLATDLSQHFSVLTQFKSRVSSASFSPEEGKEDRWLLWKILIKLADVSNPSKDWRVYGTWVRLILEEFYMQGDVERERGMEISSFMDRNSPSIPGSQNGFIEFIVAPLFMAYDSWMPIPSIMEDLALNREFWLKRKEMGLTTVFPTHGPRGDPNAEHNFDINSRHGPMMSSRSVAASSISPHQHSAASPLGIANSSSVVVTPSPLAFQPQLGSSITHSTSQQRLKSGSTTNVQGGT</sequence>
<feature type="binding site" evidence="4">
    <location>
        <position position="943"/>
    </location>
    <ligand>
        <name>AMP</name>
        <dbReference type="ChEBI" id="CHEBI:456215"/>
    </ligand>
</feature>
<evidence type="ECO:0000313" key="10">
    <source>
        <dbReference type="EMBL" id="TPX58796.1"/>
    </source>
</evidence>
<feature type="region of interest" description="Disordered" evidence="7">
    <location>
        <begin position="1056"/>
        <end position="1082"/>
    </location>
</feature>
<dbReference type="InterPro" id="IPR036971">
    <property type="entry name" value="PDEase_catalytic_dom_sf"/>
</dbReference>
<dbReference type="EMBL" id="QEAQ01000032">
    <property type="protein sequence ID" value="TPX58796.1"/>
    <property type="molecule type" value="Genomic_DNA"/>
</dbReference>
<feature type="transmembrane region" description="Helical" evidence="8">
    <location>
        <begin position="222"/>
        <end position="239"/>
    </location>
</feature>
<keyword evidence="1 5" id="KW-0479">Metal-binding</keyword>
<feature type="transmembrane region" description="Helical" evidence="8">
    <location>
        <begin position="293"/>
        <end position="312"/>
    </location>
</feature>
<dbReference type="GO" id="GO:0004114">
    <property type="term" value="F:3',5'-cyclic-nucleotide phosphodiesterase activity"/>
    <property type="evidence" value="ECO:0007669"/>
    <property type="project" value="InterPro"/>
</dbReference>
<feature type="compositionally biased region" description="Polar residues" evidence="7">
    <location>
        <begin position="28"/>
        <end position="53"/>
    </location>
</feature>
<dbReference type="InterPro" id="IPR023174">
    <property type="entry name" value="PDEase_CS"/>
</dbReference>
<dbReference type="InterPro" id="IPR002073">
    <property type="entry name" value="PDEase_catalytic_dom"/>
</dbReference>
<feature type="transmembrane region" description="Helical" evidence="8">
    <location>
        <begin position="352"/>
        <end position="369"/>
    </location>
</feature>
<feature type="transmembrane region" description="Helical" evidence="8">
    <location>
        <begin position="374"/>
        <end position="390"/>
    </location>
</feature>
<proteinExistence type="inferred from homology"/>
<evidence type="ECO:0000256" key="6">
    <source>
        <dbReference type="RuleBase" id="RU363067"/>
    </source>
</evidence>
<feature type="domain" description="PDEase" evidence="9">
    <location>
        <begin position="651"/>
        <end position="985"/>
    </location>
</feature>
<feature type="binding site" evidence="4">
    <location>
        <position position="892"/>
    </location>
    <ligand>
        <name>AMP</name>
        <dbReference type="ChEBI" id="CHEBI:456215"/>
    </ligand>
</feature>
<feature type="compositionally biased region" description="Basic and acidic residues" evidence="7">
    <location>
        <begin position="995"/>
        <end position="1009"/>
    </location>
</feature>
<accession>A0A507E4M8</accession>
<feature type="region of interest" description="Disordered" evidence="7">
    <location>
        <begin position="610"/>
        <end position="631"/>
    </location>
</feature>
<protein>
    <recommendedName>
        <fullName evidence="6">Phosphodiesterase</fullName>
        <ecNumber evidence="6">3.1.4.-</ecNumber>
    </recommendedName>
</protein>
<feature type="compositionally biased region" description="Low complexity" evidence="7">
    <location>
        <begin position="88"/>
        <end position="100"/>
    </location>
</feature>